<dbReference type="SUPFAM" id="SSF49265">
    <property type="entry name" value="Fibronectin type III"/>
    <property type="match status" value="2"/>
</dbReference>
<keyword evidence="2" id="KW-1133">Transmembrane helix</keyword>
<organism evidence="5 6">
    <name type="scientific">Erinaceus europaeus</name>
    <name type="common">Western European hedgehog</name>
    <dbReference type="NCBI Taxonomy" id="9365"/>
    <lineage>
        <taxon>Eukaryota</taxon>
        <taxon>Metazoa</taxon>
        <taxon>Chordata</taxon>
        <taxon>Craniata</taxon>
        <taxon>Vertebrata</taxon>
        <taxon>Euteleostomi</taxon>
        <taxon>Mammalia</taxon>
        <taxon>Eutheria</taxon>
        <taxon>Laurasiatheria</taxon>
        <taxon>Eulipotyphla</taxon>
        <taxon>Erinaceidae</taxon>
        <taxon>Erinaceinae</taxon>
        <taxon>Erinaceus</taxon>
    </lineage>
</organism>
<dbReference type="InterPro" id="IPR013783">
    <property type="entry name" value="Ig-like_fold"/>
</dbReference>
<accession>A0A1S2ZIA3</accession>
<feature type="chain" id="PRO_5046883005" evidence="3">
    <location>
        <begin position="29"/>
        <end position="359"/>
    </location>
</feature>
<sequence>MTRRVAAQSRAMRPPPLLLLLLLGCGAAAPPTGWPSQLPAPKNVKLHLYNTQQVLSWDPVTPGEDPRPLVYQVQYRLASSHKTWSDVIRDNIPYVNCSNIMATKCDFTPFGFPMHFTVSLQVRAKQGELTSAWTRVPQFMPYQNATIGPPQNLKVMAGEGSLLLHLSPPFDVHRALVKLQYQVRYWEKGTDDIQTKGPLGNSSINLEDLKPLRVYCLQVRAQIEIHGILNSGLFQNASCYETKATATSRLQQTILIVVGTFSLLSVLMGTFLFLFLRYRGLLKYWFHTPPSIPLQIEEYLKEPNQPILEALDNSPKDDAWDSVSIISFPEKEQKEVFQSTLNQSTNEAHQPEEKGLSSR</sequence>
<evidence type="ECO:0000259" key="4">
    <source>
        <dbReference type="PROSITE" id="PS50853"/>
    </source>
</evidence>
<dbReference type="GO" id="GO:0004896">
    <property type="term" value="F:cytokine receptor activity"/>
    <property type="evidence" value="ECO:0007669"/>
    <property type="project" value="TreeGrafter"/>
</dbReference>
<dbReference type="RefSeq" id="XP_007519799.2">
    <property type="nucleotide sequence ID" value="XM_007519737.3"/>
</dbReference>
<feature type="compositionally biased region" description="Polar residues" evidence="1">
    <location>
        <begin position="337"/>
        <end position="348"/>
    </location>
</feature>
<dbReference type="AlphaFoldDB" id="A0A1S2ZIA3"/>
<dbReference type="GO" id="GO:0005886">
    <property type="term" value="C:plasma membrane"/>
    <property type="evidence" value="ECO:0007669"/>
    <property type="project" value="TreeGrafter"/>
</dbReference>
<dbReference type="Gene3D" id="2.60.40.10">
    <property type="entry name" value="Immunoglobulins"/>
    <property type="match status" value="2"/>
</dbReference>
<dbReference type="Pfam" id="PF01108">
    <property type="entry name" value="Tissue_fac"/>
    <property type="match status" value="1"/>
</dbReference>
<protein>
    <submittedName>
        <fullName evidence="6">Interferon gamma receptor 2 isoform X1</fullName>
    </submittedName>
</protein>
<dbReference type="InterPro" id="IPR036116">
    <property type="entry name" value="FN3_sf"/>
</dbReference>
<keyword evidence="6" id="KW-0675">Receptor</keyword>
<keyword evidence="2" id="KW-0472">Membrane</keyword>
<proteinExistence type="predicted"/>
<keyword evidence="5" id="KW-1185">Reference proteome</keyword>
<evidence type="ECO:0000256" key="2">
    <source>
        <dbReference type="SAM" id="Phobius"/>
    </source>
</evidence>
<dbReference type="GeneID" id="103110572"/>
<dbReference type="FunCoup" id="A0A1S2ZIA3">
    <property type="interactions" value="498"/>
</dbReference>
<dbReference type="InterPro" id="IPR050650">
    <property type="entry name" value="Type-II_Cytokine-TF_Rcpt"/>
</dbReference>
<reference evidence="6" key="1">
    <citation type="submission" date="2025-08" db="UniProtKB">
        <authorList>
            <consortium name="RefSeq"/>
        </authorList>
    </citation>
    <scope>IDENTIFICATION</scope>
</reference>
<dbReference type="SMART" id="SM00060">
    <property type="entry name" value="FN3"/>
    <property type="match status" value="2"/>
</dbReference>
<dbReference type="InParanoid" id="A0A1S2ZIA3"/>
<evidence type="ECO:0000256" key="3">
    <source>
        <dbReference type="SAM" id="SignalP"/>
    </source>
</evidence>
<evidence type="ECO:0000256" key="1">
    <source>
        <dbReference type="SAM" id="MobiDB-lite"/>
    </source>
</evidence>
<dbReference type="eggNOG" id="ENOG502S6E7">
    <property type="taxonomic scope" value="Eukaryota"/>
</dbReference>
<dbReference type="PROSITE" id="PS50853">
    <property type="entry name" value="FN3"/>
    <property type="match status" value="1"/>
</dbReference>
<feature type="domain" description="Fibronectin type-III" evidence="4">
    <location>
        <begin position="149"/>
        <end position="245"/>
    </location>
</feature>
<dbReference type="CDD" id="cd00063">
    <property type="entry name" value="FN3"/>
    <property type="match status" value="1"/>
</dbReference>
<dbReference type="Proteomes" id="UP001652624">
    <property type="component" value="Chromosome 9"/>
</dbReference>
<dbReference type="OrthoDB" id="9932619at2759"/>
<evidence type="ECO:0000313" key="5">
    <source>
        <dbReference type="Proteomes" id="UP001652624"/>
    </source>
</evidence>
<feature type="region of interest" description="Disordered" evidence="1">
    <location>
        <begin position="337"/>
        <end position="359"/>
    </location>
</feature>
<keyword evidence="2" id="KW-0812">Transmembrane</keyword>
<dbReference type="PANTHER" id="PTHR20859">
    <property type="entry name" value="INTERFERON/INTERLEUKIN RECEPTOR"/>
    <property type="match status" value="1"/>
</dbReference>
<keyword evidence="3" id="KW-0732">Signal</keyword>
<dbReference type="InterPro" id="IPR015373">
    <property type="entry name" value="Interferon/interleukin_rcp_dom"/>
</dbReference>
<name>A0A1S2ZIA3_ERIEU</name>
<evidence type="ECO:0000313" key="6">
    <source>
        <dbReference type="RefSeq" id="XP_007519799.2"/>
    </source>
</evidence>
<feature type="compositionally biased region" description="Basic and acidic residues" evidence="1">
    <location>
        <begin position="349"/>
        <end position="359"/>
    </location>
</feature>
<feature type="transmembrane region" description="Helical" evidence="2">
    <location>
        <begin position="254"/>
        <end position="276"/>
    </location>
</feature>
<feature type="signal peptide" evidence="3">
    <location>
        <begin position="1"/>
        <end position="28"/>
    </location>
</feature>
<dbReference type="PROSITE" id="PS51257">
    <property type="entry name" value="PROKAR_LIPOPROTEIN"/>
    <property type="match status" value="1"/>
</dbReference>
<dbReference type="Pfam" id="PF09294">
    <property type="entry name" value="Interfer-bind"/>
    <property type="match status" value="1"/>
</dbReference>
<dbReference type="CTD" id="3460"/>
<dbReference type="PANTHER" id="PTHR20859:SF46">
    <property type="entry name" value="INTERFERON GAMMA RECEPTOR 2"/>
    <property type="match status" value="1"/>
</dbReference>
<gene>
    <name evidence="6" type="primary">IFNGR2</name>
</gene>
<dbReference type="InterPro" id="IPR003961">
    <property type="entry name" value="FN3_dom"/>
</dbReference>